<keyword evidence="5 7" id="KW-0695">RNA-directed DNA polymerase</keyword>
<name>A0ABT9FJI4_9GAMM</name>
<dbReference type="RefSeq" id="WP_305473383.1">
    <property type="nucleotide sequence ID" value="NZ_JAUYVT010000029.1"/>
</dbReference>
<organism evidence="7 8">
    <name type="scientific">Pseudoalteromonas marina</name>
    <dbReference type="NCBI Taxonomy" id="267375"/>
    <lineage>
        <taxon>Bacteria</taxon>
        <taxon>Pseudomonadati</taxon>
        <taxon>Pseudomonadota</taxon>
        <taxon>Gammaproteobacteria</taxon>
        <taxon>Alteromonadales</taxon>
        <taxon>Pseudoalteromonadaceae</taxon>
        <taxon>Pseudoalteromonas</taxon>
    </lineage>
</organism>
<feature type="domain" description="Reverse transcriptase" evidence="6">
    <location>
        <begin position="49"/>
        <end position="235"/>
    </location>
</feature>
<evidence type="ECO:0000256" key="5">
    <source>
        <dbReference type="ARBA" id="ARBA00022918"/>
    </source>
</evidence>
<dbReference type="GO" id="GO:0003964">
    <property type="term" value="F:RNA-directed DNA polymerase activity"/>
    <property type="evidence" value="ECO:0007669"/>
    <property type="project" value="UniProtKB-KW"/>
</dbReference>
<keyword evidence="2 7" id="KW-0548">Nucleotidyltransferase</keyword>
<keyword evidence="1 7" id="KW-0808">Transferase</keyword>
<evidence type="ECO:0000313" key="7">
    <source>
        <dbReference type="EMBL" id="MDP2566956.1"/>
    </source>
</evidence>
<comment type="caution">
    <text evidence="7">The sequence shown here is derived from an EMBL/GenBank/DDBJ whole genome shotgun (WGS) entry which is preliminary data.</text>
</comment>
<keyword evidence="4" id="KW-0460">Magnesium</keyword>
<gene>
    <name evidence="7" type="ORF">Q8W34_20125</name>
</gene>
<accession>A0ABT9FJI4</accession>
<sequence>MDYCKYPKAPIKTINNLSLHLGVDVSDINKALLIPVNSRYKDPSSPAYKKDGTKRLIKSPRDPIRTLQRKINTTLFCHLKWANYLYGSIPKGEKGDVKDYINAAAIHCQGKSVCKLDIADYFNNIAEHHVNNLFNDFFRFSEDVSKVLTDIVSYKSNLVQGALTSSYLAMLLFWDLEPQLVTRLKYKGIKYTRLVDDITLSSNVHDFDFSLAIQLVEDMLKAKDLHLNQIKIQSSSISTELLLVHGLNINNKLPCLPKGELKRIRAAVHSISCVTDEKMRRENWFRKDYEKCLGRVYKLKSFGKNKSFNNLINKLNKVRPLASSKDLKYAKKRVQSLKSDYKKGKKKESFAYRKRYFFAQYKIGFLKVEFPQAYLILRSELKKVKP</sequence>
<keyword evidence="3" id="KW-0479">Metal-binding</keyword>
<reference evidence="7" key="1">
    <citation type="submission" date="2023-07" db="EMBL/GenBank/DDBJ databases">
        <title>Genome content predicts the carbon catabolic preferences of heterotrophic bacteria.</title>
        <authorList>
            <person name="Gralka M."/>
        </authorList>
    </citation>
    <scope>NUCLEOTIDE SEQUENCE</scope>
    <source>
        <strain evidence="7">4G09</strain>
    </source>
</reference>
<evidence type="ECO:0000256" key="4">
    <source>
        <dbReference type="ARBA" id="ARBA00022842"/>
    </source>
</evidence>
<dbReference type="CDD" id="cd03487">
    <property type="entry name" value="RT_Bac_retron_II"/>
    <property type="match status" value="1"/>
</dbReference>
<evidence type="ECO:0000256" key="1">
    <source>
        <dbReference type="ARBA" id="ARBA00022679"/>
    </source>
</evidence>
<dbReference type="InterPro" id="IPR000477">
    <property type="entry name" value="RT_dom"/>
</dbReference>
<dbReference type="EMBL" id="JAUYVT010000029">
    <property type="protein sequence ID" value="MDP2566956.1"/>
    <property type="molecule type" value="Genomic_DNA"/>
</dbReference>
<dbReference type="EC" id="2.7.7.49" evidence="7"/>
<evidence type="ECO:0000313" key="8">
    <source>
        <dbReference type="Proteomes" id="UP001177212"/>
    </source>
</evidence>
<evidence type="ECO:0000256" key="3">
    <source>
        <dbReference type="ARBA" id="ARBA00022723"/>
    </source>
</evidence>
<evidence type="ECO:0000256" key="2">
    <source>
        <dbReference type="ARBA" id="ARBA00022695"/>
    </source>
</evidence>
<evidence type="ECO:0000259" key="6">
    <source>
        <dbReference type="Pfam" id="PF00078"/>
    </source>
</evidence>
<dbReference type="Proteomes" id="UP001177212">
    <property type="component" value="Unassembled WGS sequence"/>
</dbReference>
<dbReference type="InterPro" id="IPR000123">
    <property type="entry name" value="Reverse_transcriptase_msDNA"/>
</dbReference>
<keyword evidence="8" id="KW-1185">Reference proteome</keyword>
<dbReference type="Pfam" id="PF00078">
    <property type="entry name" value="RVT_1"/>
    <property type="match status" value="1"/>
</dbReference>
<protein>
    <submittedName>
        <fullName evidence="7">Reverse transcriptase family protein</fullName>
        <ecNumber evidence="7">2.7.7.49</ecNumber>
    </submittedName>
</protein>
<proteinExistence type="predicted"/>
<dbReference type="PRINTS" id="PR00866">
    <property type="entry name" value="RNADNAPOLMS"/>
</dbReference>